<dbReference type="EMBL" id="KB031030">
    <property type="protein sequence ID" value="ELK06574.1"/>
    <property type="molecule type" value="Genomic_DNA"/>
</dbReference>
<name>L5K4C9_PTEAL</name>
<organism evidence="2 3">
    <name type="scientific">Pteropus alecto</name>
    <name type="common">Black flying fox</name>
    <dbReference type="NCBI Taxonomy" id="9402"/>
    <lineage>
        <taxon>Eukaryota</taxon>
        <taxon>Metazoa</taxon>
        <taxon>Chordata</taxon>
        <taxon>Craniata</taxon>
        <taxon>Vertebrata</taxon>
        <taxon>Euteleostomi</taxon>
        <taxon>Mammalia</taxon>
        <taxon>Eutheria</taxon>
        <taxon>Laurasiatheria</taxon>
        <taxon>Chiroptera</taxon>
        <taxon>Yinpterochiroptera</taxon>
        <taxon>Pteropodoidea</taxon>
        <taxon>Pteropodidae</taxon>
        <taxon>Pteropodinae</taxon>
        <taxon>Pteropus</taxon>
    </lineage>
</organism>
<dbReference type="InParanoid" id="L5K4C9"/>
<feature type="compositionally biased region" description="Pro residues" evidence="1">
    <location>
        <begin position="69"/>
        <end position="79"/>
    </location>
</feature>
<protein>
    <submittedName>
        <fullName evidence="2">Uncharacterized protein</fullName>
    </submittedName>
</protein>
<sequence>MEVGQVQEPREPGGHVGEGSLGVVPGGAAPQKQQTEGMALGESGWQGHSSPSKEDKGWPLTAARCPRTWPQPPSPRACP</sequence>
<evidence type="ECO:0000313" key="3">
    <source>
        <dbReference type="Proteomes" id="UP000010552"/>
    </source>
</evidence>
<proteinExistence type="predicted"/>
<evidence type="ECO:0000256" key="1">
    <source>
        <dbReference type="SAM" id="MobiDB-lite"/>
    </source>
</evidence>
<accession>L5K4C9</accession>
<gene>
    <name evidence="2" type="ORF">PAL_GLEAN10022908</name>
</gene>
<dbReference type="Proteomes" id="UP000010552">
    <property type="component" value="Unassembled WGS sequence"/>
</dbReference>
<reference evidence="3" key="1">
    <citation type="journal article" date="2013" name="Science">
        <title>Comparative analysis of bat genomes provides insight into the evolution of flight and immunity.</title>
        <authorList>
            <person name="Zhang G."/>
            <person name="Cowled C."/>
            <person name="Shi Z."/>
            <person name="Huang Z."/>
            <person name="Bishop-Lilly K.A."/>
            <person name="Fang X."/>
            <person name="Wynne J.W."/>
            <person name="Xiong Z."/>
            <person name="Baker M.L."/>
            <person name="Zhao W."/>
            <person name="Tachedjian M."/>
            <person name="Zhu Y."/>
            <person name="Zhou P."/>
            <person name="Jiang X."/>
            <person name="Ng J."/>
            <person name="Yang L."/>
            <person name="Wu L."/>
            <person name="Xiao J."/>
            <person name="Feng Y."/>
            <person name="Chen Y."/>
            <person name="Sun X."/>
            <person name="Zhang Y."/>
            <person name="Marsh G.A."/>
            <person name="Crameri G."/>
            <person name="Broder C.C."/>
            <person name="Frey K.G."/>
            <person name="Wang L.F."/>
            <person name="Wang J."/>
        </authorList>
    </citation>
    <scope>NUCLEOTIDE SEQUENCE [LARGE SCALE GENOMIC DNA]</scope>
</reference>
<dbReference type="AlphaFoldDB" id="L5K4C9"/>
<keyword evidence="3" id="KW-1185">Reference proteome</keyword>
<evidence type="ECO:0000313" key="2">
    <source>
        <dbReference type="EMBL" id="ELK06574.1"/>
    </source>
</evidence>
<feature type="region of interest" description="Disordered" evidence="1">
    <location>
        <begin position="1"/>
        <end position="79"/>
    </location>
</feature>